<dbReference type="OrthoDB" id="2253354at2759"/>
<sequence length="201" mass="22649">MQGSLVASRAARRNISGTRLFSSCRRHQDVQSHLPKIASPALWRGMIPKALRNDGSTSQELSSTQSEAPTRRERPGLPLIILGLLAGSFAINIISLRREMANFSRKTETKLALLREVVQKVKNGEAVDVKRLLGTGDPESEQEWEEVIKELETTDMLARGQAKKAARRASREEQREKEQALRNEKQATSKDKEQSRPKFMM</sequence>
<evidence type="ECO:0000256" key="2">
    <source>
        <dbReference type="SAM" id="Phobius"/>
    </source>
</evidence>
<organism evidence="3 4">
    <name type="scientific">Peltaster fructicola</name>
    <dbReference type="NCBI Taxonomy" id="286661"/>
    <lineage>
        <taxon>Eukaryota</taxon>
        <taxon>Fungi</taxon>
        <taxon>Dikarya</taxon>
        <taxon>Ascomycota</taxon>
        <taxon>Pezizomycotina</taxon>
        <taxon>Dothideomycetes</taxon>
        <taxon>Dothideomycetes incertae sedis</taxon>
        <taxon>Peltaster</taxon>
    </lineage>
</organism>
<dbReference type="InterPro" id="IPR035213">
    <property type="entry name" value="DUF5321"/>
</dbReference>
<protein>
    <submittedName>
        <fullName evidence="3">Uncharacterized protein</fullName>
    </submittedName>
</protein>
<feature type="transmembrane region" description="Helical" evidence="2">
    <location>
        <begin position="76"/>
        <end position="96"/>
    </location>
</feature>
<gene>
    <name evidence="3" type="ORF">AMS68_003748</name>
</gene>
<feature type="compositionally biased region" description="Basic and acidic residues" evidence="1">
    <location>
        <begin position="169"/>
        <end position="201"/>
    </location>
</feature>
<dbReference type="EMBL" id="CP051140">
    <property type="protein sequence ID" value="QIW98230.1"/>
    <property type="molecule type" value="Genomic_DNA"/>
</dbReference>
<evidence type="ECO:0000313" key="3">
    <source>
        <dbReference type="EMBL" id="QIW98230.1"/>
    </source>
</evidence>
<name>A0A6H0XU87_9PEZI</name>
<proteinExistence type="predicted"/>
<feature type="region of interest" description="Disordered" evidence="1">
    <location>
        <begin position="158"/>
        <end position="201"/>
    </location>
</feature>
<keyword evidence="2" id="KW-1133">Transmembrane helix</keyword>
<dbReference type="Pfam" id="PF17254">
    <property type="entry name" value="DUF5321"/>
    <property type="match status" value="1"/>
</dbReference>
<dbReference type="AlphaFoldDB" id="A0A6H0XU87"/>
<feature type="compositionally biased region" description="Low complexity" evidence="1">
    <location>
        <begin position="56"/>
        <end position="67"/>
    </location>
</feature>
<keyword evidence="2" id="KW-0472">Membrane</keyword>
<evidence type="ECO:0000313" key="4">
    <source>
        <dbReference type="Proteomes" id="UP000503462"/>
    </source>
</evidence>
<dbReference type="Proteomes" id="UP000503462">
    <property type="component" value="Chromosome 2"/>
</dbReference>
<accession>A0A6H0XU87</accession>
<feature type="region of interest" description="Disordered" evidence="1">
    <location>
        <begin position="52"/>
        <end position="72"/>
    </location>
</feature>
<keyword evidence="2" id="KW-0812">Transmembrane</keyword>
<keyword evidence="4" id="KW-1185">Reference proteome</keyword>
<reference evidence="3 4" key="1">
    <citation type="journal article" date="2016" name="Sci. Rep.">
        <title>Peltaster fructicola genome reveals evolution from an invasive phytopathogen to an ectophytic parasite.</title>
        <authorList>
            <person name="Xu C."/>
            <person name="Chen H."/>
            <person name="Gleason M.L."/>
            <person name="Xu J.R."/>
            <person name="Liu H."/>
            <person name="Zhang R."/>
            <person name="Sun G."/>
        </authorList>
    </citation>
    <scope>NUCLEOTIDE SEQUENCE [LARGE SCALE GENOMIC DNA]</scope>
    <source>
        <strain evidence="3 4">LNHT1506</strain>
    </source>
</reference>
<evidence type="ECO:0000256" key="1">
    <source>
        <dbReference type="SAM" id="MobiDB-lite"/>
    </source>
</evidence>